<dbReference type="GO" id="GO:0006355">
    <property type="term" value="P:regulation of DNA-templated transcription"/>
    <property type="evidence" value="ECO:0007669"/>
    <property type="project" value="InterPro"/>
</dbReference>
<protein>
    <recommendedName>
        <fullName evidence="4">HTH luxR-type domain-containing protein</fullName>
    </recommendedName>
</protein>
<sequence length="262" mass="30487">MSLNSNLDKNDLAHFVELIHESLRVKTHFEFFMWFQGNLQRFIPHDIMIAAWGDFSLGLIYFDVVSAIPGVRTTKIPNSNLTPLLKRLFSYWLQHGKGPFTLNIQEGIFKEDNIELSDVSKSFDKMKSALVHAIKDYRGHHDCLYVFLSESTSTQKSSRKMLESVLPYIDFSLRQLEHLPAQLKEPAPIEEEMPEEFTGSLSEREIEIMKWVRSGKTNQEIAMILDISFFTVKNHLQRIFKKLDVLNRAQAVTNFKEMYPNK</sequence>
<proteinExistence type="predicted"/>
<dbReference type="InterPro" id="IPR000792">
    <property type="entry name" value="Tscrpt_reg_LuxR_C"/>
</dbReference>
<evidence type="ECO:0000256" key="3">
    <source>
        <dbReference type="ARBA" id="ARBA00023163"/>
    </source>
</evidence>
<keyword evidence="6" id="KW-1185">Reference proteome</keyword>
<dbReference type="SMART" id="SM00421">
    <property type="entry name" value="HTH_LUXR"/>
    <property type="match status" value="1"/>
</dbReference>
<dbReference type="InterPro" id="IPR036388">
    <property type="entry name" value="WH-like_DNA-bd_sf"/>
</dbReference>
<dbReference type="InterPro" id="IPR016032">
    <property type="entry name" value="Sig_transdc_resp-reg_C-effctor"/>
</dbReference>
<dbReference type="PRINTS" id="PR00038">
    <property type="entry name" value="HTHLUXR"/>
</dbReference>
<dbReference type="Pfam" id="PF00196">
    <property type="entry name" value="GerE"/>
    <property type="match status" value="1"/>
</dbReference>
<evidence type="ECO:0000313" key="5">
    <source>
        <dbReference type="EMBL" id="BCM24233.1"/>
    </source>
</evidence>
<evidence type="ECO:0000256" key="1">
    <source>
        <dbReference type="ARBA" id="ARBA00023015"/>
    </source>
</evidence>
<dbReference type="PANTHER" id="PTHR44688">
    <property type="entry name" value="DNA-BINDING TRANSCRIPTIONAL ACTIVATOR DEVR_DOSR"/>
    <property type="match status" value="1"/>
</dbReference>
<organism evidence="5 6">
    <name type="scientific">Methyloradius palustris</name>
    <dbReference type="NCBI Taxonomy" id="2778876"/>
    <lineage>
        <taxon>Bacteria</taxon>
        <taxon>Pseudomonadati</taxon>
        <taxon>Pseudomonadota</taxon>
        <taxon>Betaproteobacteria</taxon>
        <taxon>Nitrosomonadales</taxon>
        <taxon>Methylophilaceae</taxon>
        <taxon>Methyloradius</taxon>
    </lineage>
</organism>
<dbReference type="GO" id="GO:0003677">
    <property type="term" value="F:DNA binding"/>
    <property type="evidence" value="ECO:0007669"/>
    <property type="project" value="UniProtKB-KW"/>
</dbReference>
<dbReference type="EMBL" id="AP024110">
    <property type="protein sequence ID" value="BCM24233.1"/>
    <property type="molecule type" value="Genomic_DNA"/>
</dbReference>
<dbReference type="PROSITE" id="PS50043">
    <property type="entry name" value="HTH_LUXR_2"/>
    <property type="match status" value="1"/>
</dbReference>
<dbReference type="InterPro" id="IPR017470">
    <property type="entry name" value="Tscrpt_reg_EpsA"/>
</dbReference>
<dbReference type="CDD" id="cd06170">
    <property type="entry name" value="LuxR_C_like"/>
    <property type="match status" value="1"/>
</dbReference>
<dbReference type="PROSITE" id="PS00622">
    <property type="entry name" value="HTH_LUXR_1"/>
    <property type="match status" value="1"/>
</dbReference>
<evidence type="ECO:0000313" key="6">
    <source>
        <dbReference type="Proteomes" id="UP000826722"/>
    </source>
</evidence>
<dbReference type="KEGG" id="mpau:ZMTM_04920"/>
<gene>
    <name evidence="5" type="ORF">ZMTM_04920</name>
</gene>
<accession>A0A8D5G177</accession>
<keyword evidence="2" id="KW-0238">DNA-binding</keyword>
<keyword evidence="3" id="KW-0804">Transcription</keyword>
<evidence type="ECO:0000259" key="4">
    <source>
        <dbReference type="PROSITE" id="PS50043"/>
    </source>
</evidence>
<dbReference type="NCBIfam" id="TIGR03020">
    <property type="entry name" value="EpsA"/>
    <property type="match status" value="1"/>
</dbReference>
<dbReference type="RefSeq" id="WP_221764781.1">
    <property type="nucleotide sequence ID" value="NZ_AP024110.1"/>
</dbReference>
<reference evidence="5" key="1">
    <citation type="journal article" date="2021" name="Arch. Microbiol.">
        <title>Methyloradius palustris gen. nov., sp. nov., a methanol-oxidizing bacterium isolated from snow.</title>
        <authorList>
            <person name="Miyadera T."/>
            <person name="Kojima H."/>
            <person name="Fukui M."/>
        </authorList>
    </citation>
    <scope>NUCLEOTIDE SEQUENCE</scope>
    <source>
        <strain evidence="5">Zm11</strain>
    </source>
</reference>
<dbReference type="Gene3D" id="1.10.10.10">
    <property type="entry name" value="Winged helix-like DNA-binding domain superfamily/Winged helix DNA-binding domain"/>
    <property type="match status" value="1"/>
</dbReference>
<dbReference type="PANTHER" id="PTHR44688:SF16">
    <property type="entry name" value="DNA-BINDING TRANSCRIPTIONAL ACTIVATOR DEVR_DOSR"/>
    <property type="match status" value="1"/>
</dbReference>
<keyword evidence="1" id="KW-0805">Transcription regulation</keyword>
<evidence type="ECO:0000256" key="2">
    <source>
        <dbReference type="ARBA" id="ARBA00023125"/>
    </source>
</evidence>
<dbReference type="Proteomes" id="UP000826722">
    <property type="component" value="Chromosome"/>
</dbReference>
<dbReference type="SUPFAM" id="SSF46894">
    <property type="entry name" value="C-terminal effector domain of the bipartite response regulators"/>
    <property type="match status" value="1"/>
</dbReference>
<dbReference type="AlphaFoldDB" id="A0A8D5G177"/>
<feature type="domain" description="HTH luxR-type" evidence="4">
    <location>
        <begin position="194"/>
        <end position="259"/>
    </location>
</feature>
<name>A0A8D5G177_9PROT</name>